<feature type="chain" id="PRO_5045875808" evidence="2">
    <location>
        <begin position="25"/>
        <end position="123"/>
    </location>
</feature>
<evidence type="ECO:0000259" key="3">
    <source>
        <dbReference type="Pfam" id="PF00497"/>
    </source>
</evidence>
<feature type="domain" description="Solute-binding protein family 3/N-terminal" evidence="3">
    <location>
        <begin position="42"/>
        <end position="117"/>
    </location>
</feature>
<dbReference type="InterPro" id="IPR001638">
    <property type="entry name" value="Solute-binding_3/MltF_N"/>
</dbReference>
<gene>
    <name evidence="4" type="ORF">KQI42_12175</name>
</gene>
<dbReference type="EMBL" id="JAHLPM010000010">
    <property type="protein sequence ID" value="MBU5438775.1"/>
    <property type="molecule type" value="Genomic_DNA"/>
</dbReference>
<feature type="signal peptide" evidence="2">
    <location>
        <begin position="1"/>
        <end position="24"/>
    </location>
</feature>
<comment type="caution">
    <text evidence="4">The sequence shown here is derived from an EMBL/GenBank/DDBJ whole genome shotgun (WGS) entry which is preliminary data.</text>
</comment>
<proteinExistence type="predicted"/>
<dbReference type="Pfam" id="PF00497">
    <property type="entry name" value="SBP_bac_3"/>
    <property type="match status" value="1"/>
</dbReference>
<protein>
    <submittedName>
        <fullName evidence="4">Transporter substrate-binding domain-containing protein</fullName>
    </submittedName>
</protein>
<evidence type="ECO:0000313" key="4">
    <source>
        <dbReference type="EMBL" id="MBU5438775.1"/>
    </source>
</evidence>
<dbReference type="Proteomes" id="UP000749471">
    <property type="component" value="Unassembled WGS sequence"/>
</dbReference>
<organism evidence="4 5">
    <name type="scientific">Tissierella simiarum</name>
    <dbReference type="NCBI Taxonomy" id="2841534"/>
    <lineage>
        <taxon>Bacteria</taxon>
        <taxon>Bacillati</taxon>
        <taxon>Bacillota</taxon>
        <taxon>Tissierellia</taxon>
        <taxon>Tissierellales</taxon>
        <taxon>Tissierellaceae</taxon>
        <taxon>Tissierella</taxon>
    </lineage>
</organism>
<dbReference type="PANTHER" id="PTHR35936:SF17">
    <property type="entry name" value="ARGININE-BINDING EXTRACELLULAR PROTEIN ARTP"/>
    <property type="match status" value="1"/>
</dbReference>
<sequence>MGKKNKKFIVLFLVLIGVFSFSHAKGENISTSINHKKEIKVIRVSGDMDYPPYEFIDSEGKYKGFNIDIMNAIAIEMGIDVDFVPMKWQDAIIALENKEVDALLGMSRNAERVKNILLFNLQF</sequence>
<dbReference type="PANTHER" id="PTHR35936">
    <property type="entry name" value="MEMBRANE-BOUND LYTIC MUREIN TRANSGLYCOSYLASE F"/>
    <property type="match status" value="1"/>
</dbReference>
<evidence type="ECO:0000256" key="2">
    <source>
        <dbReference type="SAM" id="SignalP"/>
    </source>
</evidence>
<reference evidence="4 5" key="1">
    <citation type="submission" date="2021-06" db="EMBL/GenBank/DDBJ databases">
        <authorList>
            <person name="Sun Q."/>
            <person name="Li D."/>
        </authorList>
    </citation>
    <scope>NUCLEOTIDE SEQUENCE [LARGE SCALE GENOMIC DNA]</scope>
    <source>
        <strain evidence="4 5">MSJ-40</strain>
    </source>
</reference>
<keyword evidence="1 2" id="KW-0732">Signal</keyword>
<keyword evidence="5" id="KW-1185">Reference proteome</keyword>
<accession>A0ABS6E8L8</accession>
<evidence type="ECO:0000313" key="5">
    <source>
        <dbReference type="Proteomes" id="UP000749471"/>
    </source>
</evidence>
<evidence type="ECO:0000256" key="1">
    <source>
        <dbReference type="ARBA" id="ARBA00022729"/>
    </source>
</evidence>
<name>A0ABS6E8L8_9FIRM</name>